<evidence type="ECO:0000313" key="3">
    <source>
        <dbReference type="EMBL" id="KAG7764980.1"/>
    </source>
</evidence>
<protein>
    <recommendedName>
        <fullName evidence="1">GSKIP domain-containing protein</fullName>
    </recommendedName>
</protein>
<dbReference type="SUPFAM" id="SSF103107">
    <property type="entry name" value="Hypothetical protein c14orf129, hspc210"/>
    <property type="match status" value="1"/>
</dbReference>
<dbReference type="InterPro" id="IPR023231">
    <property type="entry name" value="GSKIP_dom_sf"/>
</dbReference>
<dbReference type="Proteomes" id="UP000697297">
    <property type="component" value="Unassembled WGS sequence"/>
</dbReference>
<reference evidence="2 4" key="1">
    <citation type="journal article" date="2021" name="G3 (Bethesda)">
        <title>Genomic diversity, chromosomal rearrangements, and interspecies hybridization in the ogataea polymorpha species complex.</title>
        <authorList>
            <person name="Hanson S.J."/>
            <person name="Cinneide E.O."/>
            <person name="Salzberg L.I."/>
            <person name="Wolfe K.H."/>
            <person name="McGowan J."/>
            <person name="Fitzpatrick D.A."/>
            <person name="Matlin K."/>
        </authorList>
    </citation>
    <scope>NUCLEOTIDE SEQUENCE</scope>
    <source>
        <strain evidence="3">81-436-3</strain>
        <strain evidence="2">83-405-1</strain>
    </source>
</reference>
<evidence type="ECO:0000313" key="2">
    <source>
        <dbReference type="EMBL" id="KAG7726493.1"/>
    </source>
</evidence>
<sequence length="89" mass="10652">MDQFYELQQVAREYSESSFFNKIELDKNELQILITTLEDEHCIVKVCENGWYTNKSAEYFPTFESLANHISPQFQQQWFAKVNERLHAI</sequence>
<dbReference type="Gene3D" id="3.30.2280.10">
    <property type="entry name" value="Hypothetical protein (hspc210)"/>
    <property type="match status" value="1"/>
</dbReference>
<comment type="caution">
    <text evidence="2">The sequence shown here is derived from an EMBL/GenBank/DDBJ whole genome shotgun (WGS) entry which is preliminary data.</text>
</comment>
<accession>A0AAN6HZM4</accession>
<dbReference type="EMBL" id="JAHLUH010000009">
    <property type="protein sequence ID" value="KAG7726493.1"/>
    <property type="molecule type" value="Genomic_DNA"/>
</dbReference>
<organism evidence="2 5">
    <name type="scientific">Ogataea haglerorum</name>
    <dbReference type="NCBI Taxonomy" id="1937702"/>
    <lineage>
        <taxon>Eukaryota</taxon>
        <taxon>Fungi</taxon>
        <taxon>Dikarya</taxon>
        <taxon>Ascomycota</taxon>
        <taxon>Saccharomycotina</taxon>
        <taxon>Pichiomycetes</taxon>
        <taxon>Pichiales</taxon>
        <taxon>Pichiaceae</taxon>
        <taxon>Ogataea</taxon>
    </lineage>
</organism>
<dbReference type="InterPro" id="IPR007967">
    <property type="entry name" value="GSKIP_dom"/>
</dbReference>
<gene>
    <name evidence="2" type="ORF">KL933_003424</name>
    <name evidence="3" type="ORF">KL946_002847</name>
</gene>
<dbReference type="AlphaFoldDB" id="A0AAN6HZM4"/>
<name>A0AAN6HZM4_9ASCO</name>
<keyword evidence="4" id="KW-1185">Reference proteome</keyword>
<evidence type="ECO:0000313" key="5">
    <source>
        <dbReference type="Proteomes" id="UP000738402"/>
    </source>
</evidence>
<feature type="domain" description="GSKIP" evidence="1">
    <location>
        <begin position="22"/>
        <end position="88"/>
    </location>
</feature>
<evidence type="ECO:0000313" key="4">
    <source>
        <dbReference type="Proteomes" id="UP000697297"/>
    </source>
</evidence>
<evidence type="ECO:0000259" key="1">
    <source>
        <dbReference type="Pfam" id="PF05303"/>
    </source>
</evidence>
<dbReference type="Proteomes" id="UP000738402">
    <property type="component" value="Unassembled WGS sequence"/>
</dbReference>
<dbReference type="EMBL" id="JAHLUN010000007">
    <property type="protein sequence ID" value="KAG7764980.1"/>
    <property type="molecule type" value="Genomic_DNA"/>
</dbReference>
<proteinExistence type="predicted"/>
<dbReference type="Pfam" id="PF05303">
    <property type="entry name" value="GSKIP_dom"/>
    <property type="match status" value="1"/>
</dbReference>